<dbReference type="InterPro" id="IPR020449">
    <property type="entry name" value="Tscrpt_reg_AraC-type_HTH"/>
</dbReference>
<evidence type="ECO:0000313" key="6">
    <source>
        <dbReference type="Proteomes" id="UP001244297"/>
    </source>
</evidence>
<dbReference type="PROSITE" id="PS00041">
    <property type="entry name" value="HTH_ARAC_FAMILY_1"/>
    <property type="match status" value="1"/>
</dbReference>
<dbReference type="EMBL" id="JAUFPT010000060">
    <property type="protein sequence ID" value="MDN3572574.1"/>
    <property type="molecule type" value="Genomic_DNA"/>
</dbReference>
<dbReference type="SMART" id="SM00342">
    <property type="entry name" value="HTH_ARAC"/>
    <property type="match status" value="1"/>
</dbReference>
<keyword evidence="2" id="KW-0238">DNA-binding</keyword>
<dbReference type="Gene3D" id="1.10.10.60">
    <property type="entry name" value="Homeodomain-like"/>
    <property type="match status" value="2"/>
</dbReference>
<sequence>MSEASDDRIGKGRWALPSANLLLSSDGRRWTGIAAETRRHSTGELPEMISDRTVVALALRGNPDAVIHRRGNGLHQATRAATGTYWLCPEGVSEDSIRITAAIPAMLHIYLPHQPFHVLSREDAFPDLDATTVLYAAGPHDTWITEVGWAIAAELACETASGKLLVESAALALAASLAHRHSGNRLPPGARGGLPHALDAMRLSRVRDFIDANLDRDIGVDDLAAVACLSQYHFIRAFKAATGLPPHRYLGLRRLERAKALLRLGHMSLADIALACRFSSQANFTRAFRRSVGLPPGEYRLRFG</sequence>
<dbReference type="PANTHER" id="PTHR46796:SF6">
    <property type="entry name" value="ARAC SUBFAMILY"/>
    <property type="match status" value="1"/>
</dbReference>
<dbReference type="PRINTS" id="PR00032">
    <property type="entry name" value="HTHARAC"/>
</dbReference>
<protein>
    <submittedName>
        <fullName evidence="5">AraC family transcriptional regulator</fullName>
    </submittedName>
</protein>
<evidence type="ECO:0000256" key="2">
    <source>
        <dbReference type="ARBA" id="ARBA00023125"/>
    </source>
</evidence>
<proteinExistence type="predicted"/>
<evidence type="ECO:0000256" key="3">
    <source>
        <dbReference type="ARBA" id="ARBA00023163"/>
    </source>
</evidence>
<evidence type="ECO:0000259" key="4">
    <source>
        <dbReference type="PROSITE" id="PS01124"/>
    </source>
</evidence>
<evidence type="ECO:0000256" key="1">
    <source>
        <dbReference type="ARBA" id="ARBA00023015"/>
    </source>
</evidence>
<dbReference type="Proteomes" id="UP001244297">
    <property type="component" value="Unassembled WGS sequence"/>
</dbReference>
<dbReference type="Pfam" id="PF12833">
    <property type="entry name" value="HTH_18"/>
    <property type="match status" value="1"/>
</dbReference>
<dbReference type="InterPro" id="IPR009057">
    <property type="entry name" value="Homeodomain-like_sf"/>
</dbReference>
<dbReference type="InterPro" id="IPR050204">
    <property type="entry name" value="AraC_XylS_family_regulators"/>
</dbReference>
<keyword evidence="3" id="KW-0804">Transcription</keyword>
<evidence type="ECO:0000313" key="5">
    <source>
        <dbReference type="EMBL" id="MDN3572574.1"/>
    </source>
</evidence>
<dbReference type="RefSeq" id="WP_238290253.1">
    <property type="nucleotide sequence ID" value="NZ_BPQS01000021.1"/>
</dbReference>
<keyword evidence="1" id="KW-0805">Transcription regulation</keyword>
<dbReference type="InterPro" id="IPR018062">
    <property type="entry name" value="HTH_AraC-typ_CS"/>
</dbReference>
<reference evidence="6" key="1">
    <citation type="journal article" date="2019" name="Int. J. Syst. Evol. Microbiol.">
        <title>The Global Catalogue of Microorganisms (GCM) 10K type strain sequencing project: providing services to taxonomists for standard genome sequencing and annotation.</title>
        <authorList>
            <consortium name="The Broad Institute Genomics Platform"/>
            <consortium name="The Broad Institute Genome Sequencing Center for Infectious Disease"/>
            <person name="Wu L."/>
            <person name="Ma J."/>
        </authorList>
    </citation>
    <scope>NUCLEOTIDE SEQUENCE [LARGE SCALE GENOMIC DNA]</scope>
    <source>
        <strain evidence="6">CECT 7806</strain>
    </source>
</reference>
<dbReference type="SUPFAM" id="SSF46689">
    <property type="entry name" value="Homeodomain-like"/>
    <property type="match status" value="2"/>
</dbReference>
<organism evidence="5 6">
    <name type="scientific">Methylobacterium longum</name>
    <dbReference type="NCBI Taxonomy" id="767694"/>
    <lineage>
        <taxon>Bacteria</taxon>
        <taxon>Pseudomonadati</taxon>
        <taxon>Pseudomonadota</taxon>
        <taxon>Alphaproteobacteria</taxon>
        <taxon>Hyphomicrobiales</taxon>
        <taxon>Methylobacteriaceae</taxon>
        <taxon>Methylobacterium</taxon>
    </lineage>
</organism>
<dbReference type="PANTHER" id="PTHR46796">
    <property type="entry name" value="HTH-TYPE TRANSCRIPTIONAL ACTIVATOR RHAS-RELATED"/>
    <property type="match status" value="1"/>
</dbReference>
<keyword evidence="6" id="KW-1185">Reference proteome</keyword>
<dbReference type="InterPro" id="IPR018060">
    <property type="entry name" value="HTH_AraC"/>
</dbReference>
<dbReference type="PROSITE" id="PS01124">
    <property type="entry name" value="HTH_ARAC_FAMILY_2"/>
    <property type="match status" value="1"/>
</dbReference>
<feature type="domain" description="HTH araC/xylS-type" evidence="4">
    <location>
        <begin position="204"/>
        <end position="302"/>
    </location>
</feature>
<comment type="caution">
    <text evidence="5">The sequence shown here is derived from an EMBL/GenBank/DDBJ whole genome shotgun (WGS) entry which is preliminary data.</text>
</comment>
<gene>
    <name evidence="5" type="ORF">QWZ18_18325</name>
</gene>
<accession>A0ABT8ARM2</accession>
<name>A0ABT8ARM2_9HYPH</name>